<feature type="signal peptide" evidence="4">
    <location>
        <begin position="1"/>
        <end position="32"/>
    </location>
</feature>
<dbReference type="Pfam" id="PF14905">
    <property type="entry name" value="OMP_b-brl_3"/>
    <property type="match status" value="1"/>
</dbReference>
<keyword evidence="4" id="KW-0732">Signal</keyword>
<name>A0ABU9E4B9_9BACT</name>
<dbReference type="Gene3D" id="2.40.170.20">
    <property type="entry name" value="TonB-dependent receptor, beta-barrel domain"/>
    <property type="match status" value="1"/>
</dbReference>
<sequence length="931" mass="100187">MIRLLRRVVRALGRPSFLGAFALAAAAAPATAQDSYRVTGTVTDSTGAGLERAMVVALALPDSTLASFTTSGSDGAFTLERVAPGDYLLQVQLASFETVRTPFTVTDADVDVGAAPLALQVYGIEPLVVSVDHTPFQNRRDTLTFNAAAFETRPNASVEDLLRRLPGFEVDSDGNIEVQGEAIEQVLVEGKEFFGSDPTVATRGLPADAVAHVEVYDRESDMAEFTGIPDGQERKTLNLRLTEDAQRGWFGAAEGALGASETVPSTLTLADDAVRFDQQLGINRFSPSTQLALIGSLNNVGRARFNVSGGGGGGQVAARGGAGAAGGGGFTSSGVLGFSGSHDFTDDDWIRGSYFFSDLTTQRESARLQQQLLGSSVASTIANDATRVSDSQSHRVDLNAQRDFSEGNRLRLRAGLNATQTTSTDVSTRVTESATGAAINSEVSSTGTDSDGLSGNANLTWMKRLGDAGRSLVVNLGANLSRPESSGGLASTLEVATPDGPITTELLQDRLQTGRVFTNTQRVALTQSLGSTRTLELFGERRDVREDEERSVFDITDGGSVLVDDLSSGLEQTYGYLSGGFRLNRNTETSRFVLGLEAQRSTLEGTIDGRSETIENSNTRLLPSADLRLQVGDSHSLDFGYRTSTTEPTMEQLQPFADNSSPTNVYVGNPDLQPQFTQSLNANWRFFDAFTFLSVSSFARFSHTNDDIVTSRTIDERGFQTAQPVNGGDSWTATSGLNIGRPIRALGTNVSVDYRLSLAKRPEFVNGDENRSRILGNTVALQLSNRDKSRFDLEANARFAFNDVAYSLNDELDQGYMNSTYSLRGTLYLGDAWSLSGDWAHQRYDDDVFGDAENLSLLDLSISRYLFDERASIELAAYDLFDESQVVSLSSSADAITESRSQAMGRYLMLRFNYRLGTLGRGGPGGGPGRR</sequence>
<accession>A0ABU9E4B9</accession>
<evidence type="ECO:0000256" key="3">
    <source>
        <dbReference type="ARBA" id="ARBA00023237"/>
    </source>
</evidence>
<comment type="subcellular location">
    <subcellularLocation>
        <location evidence="1">Cell outer membrane</location>
    </subcellularLocation>
</comment>
<dbReference type="RefSeq" id="WP_405276401.1">
    <property type="nucleotide sequence ID" value="NZ_JBBHLI010000001.1"/>
</dbReference>
<dbReference type="InterPro" id="IPR013784">
    <property type="entry name" value="Carb-bd-like_fold"/>
</dbReference>
<comment type="caution">
    <text evidence="6">The sequence shown here is derived from an EMBL/GenBank/DDBJ whole genome shotgun (WGS) entry which is preliminary data.</text>
</comment>
<dbReference type="Pfam" id="PF13620">
    <property type="entry name" value="CarboxypepD_reg"/>
    <property type="match status" value="1"/>
</dbReference>
<dbReference type="InterPro" id="IPR036942">
    <property type="entry name" value="Beta-barrel_TonB_sf"/>
</dbReference>
<evidence type="ECO:0000256" key="2">
    <source>
        <dbReference type="ARBA" id="ARBA00023136"/>
    </source>
</evidence>
<keyword evidence="7" id="KW-1185">Reference proteome</keyword>
<keyword evidence="3" id="KW-0998">Cell outer membrane</keyword>
<evidence type="ECO:0000313" key="6">
    <source>
        <dbReference type="EMBL" id="MEK9499578.1"/>
    </source>
</evidence>
<organism evidence="6 7">
    <name type="scientific">Gaopeijia maritima</name>
    <dbReference type="NCBI Taxonomy" id="3119007"/>
    <lineage>
        <taxon>Bacteria</taxon>
        <taxon>Pseudomonadati</taxon>
        <taxon>Gemmatimonadota</taxon>
        <taxon>Longimicrobiia</taxon>
        <taxon>Gaopeijiales</taxon>
        <taxon>Gaopeijiaceae</taxon>
        <taxon>Gaopeijia</taxon>
    </lineage>
</organism>
<dbReference type="Proteomes" id="UP001484239">
    <property type="component" value="Unassembled WGS sequence"/>
</dbReference>
<feature type="chain" id="PRO_5047063915" evidence="4">
    <location>
        <begin position="33"/>
        <end position="931"/>
    </location>
</feature>
<evidence type="ECO:0000259" key="5">
    <source>
        <dbReference type="Pfam" id="PF14905"/>
    </source>
</evidence>
<evidence type="ECO:0000313" key="7">
    <source>
        <dbReference type="Proteomes" id="UP001484239"/>
    </source>
</evidence>
<proteinExistence type="predicted"/>
<dbReference type="EMBL" id="JBBHLI010000001">
    <property type="protein sequence ID" value="MEK9499578.1"/>
    <property type="molecule type" value="Genomic_DNA"/>
</dbReference>
<evidence type="ECO:0000256" key="4">
    <source>
        <dbReference type="SAM" id="SignalP"/>
    </source>
</evidence>
<evidence type="ECO:0000256" key="1">
    <source>
        <dbReference type="ARBA" id="ARBA00004442"/>
    </source>
</evidence>
<keyword evidence="2" id="KW-0472">Membrane</keyword>
<feature type="domain" description="Outer membrane protein beta-barrel" evidence="5">
    <location>
        <begin position="517"/>
        <end position="914"/>
    </location>
</feature>
<gene>
    <name evidence="6" type="ORF">WI372_01110</name>
</gene>
<dbReference type="InterPro" id="IPR041700">
    <property type="entry name" value="OMP_b-brl_3"/>
</dbReference>
<keyword evidence="6" id="KW-0675">Receptor</keyword>
<dbReference type="SUPFAM" id="SSF49452">
    <property type="entry name" value="Starch-binding domain-like"/>
    <property type="match status" value="1"/>
</dbReference>
<protein>
    <submittedName>
        <fullName evidence="6">TonB-dependent receptor</fullName>
    </submittedName>
</protein>
<dbReference type="Gene3D" id="2.60.40.1120">
    <property type="entry name" value="Carboxypeptidase-like, regulatory domain"/>
    <property type="match status" value="1"/>
</dbReference>
<reference evidence="6 7" key="1">
    <citation type="submission" date="2024-02" db="EMBL/GenBank/DDBJ databases">
        <title>A novel Gemmatimonadota bacterium.</title>
        <authorList>
            <person name="Du Z.-J."/>
            <person name="Ye Y.-Q."/>
        </authorList>
    </citation>
    <scope>NUCLEOTIDE SEQUENCE [LARGE SCALE GENOMIC DNA]</scope>
    <source>
        <strain evidence="6 7">DH-20</strain>
    </source>
</reference>
<dbReference type="SUPFAM" id="SSF56935">
    <property type="entry name" value="Porins"/>
    <property type="match status" value="1"/>
</dbReference>